<evidence type="ECO:0008006" key="3">
    <source>
        <dbReference type="Google" id="ProtNLM"/>
    </source>
</evidence>
<evidence type="ECO:0000313" key="2">
    <source>
        <dbReference type="Proteomes" id="UP001596549"/>
    </source>
</evidence>
<dbReference type="Proteomes" id="UP001596549">
    <property type="component" value="Unassembled WGS sequence"/>
</dbReference>
<gene>
    <name evidence="1" type="ORF">ACFQPF_01550</name>
</gene>
<keyword evidence="2" id="KW-1185">Reference proteome</keyword>
<proteinExistence type="predicted"/>
<dbReference type="RefSeq" id="WP_379745533.1">
    <property type="nucleotide sequence ID" value="NZ_JBHTCP010000003.1"/>
</dbReference>
<sequence length="103" mass="11775">MKRFVSIIFVVFVFYVIVYDLKVGTLPAAASKHSLTERKQEYALITIKPGETVLSILEKRSNGRKLDVAAVLKQFEQLNPAADPDRILQGKTYKFPLYEKDKQ</sequence>
<organism evidence="1 2">
    <name type="scientific">Fictibacillus iocasae</name>
    <dbReference type="NCBI Taxonomy" id="2715437"/>
    <lineage>
        <taxon>Bacteria</taxon>
        <taxon>Bacillati</taxon>
        <taxon>Bacillota</taxon>
        <taxon>Bacilli</taxon>
        <taxon>Bacillales</taxon>
        <taxon>Fictibacillaceae</taxon>
        <taxon>Fictibacillus</taxon>
    </lineage>
</organism>
<reference evidence="2" key="1">
    <citation type="journal article" date="2019" name="Int. J. Syst. Evol. Microbiol.">
        <title>The Global Catalogue of Microorganisms (GCM) 10K type strain sequencing project: providing services to taxonomists for standard genome sequencing and annotation.</title>
        <authorList>
            <consortium name="The Broad Institute Genomics Platform"/>
            <consortium name="The Broad Institute Genome Sequencing Center for Infectious Disease"/>
            <person name="Wu L."/>
            <person name="Ma J."/>
        </authorList>
    </citation>
    <scope>NUCLEOTIDE SEQUENCE [LARGE SCALE GENOMIC DNA]</scope>
    <source>
        <strain evidence="2">NBRC 106396</strain>
    </source>
</reference>
<dbReference type="EMBL" id="JBHTCP010000003">
    <property type="protein sequence ID" value="MFC7370364.1"/>
    <property type="molecule type" value="Genomic_DNA"/>
</dbReference>
<accession>A0ABW2NM34</accession>
<protein>
    <recommendedName>
        <fullName evidence="3">LysM domain-containing protein</fullName>
    </recommendedName>
</protein>
<name>A0ABW2NM34_9BACL</name>
<evidence type="ECO:0000313" key="1">
    <source>
        <dbReference type="EMBL" id="MFC7370364.1"/>
    </source>
</evidence>
<comment type="caution">
    <text evidence="1">The sequence shown here is derived from an EMBL/GenBank/DDBJ whole genome shotgun (WGS) entry which is preliminary data.</text>
</comment>